<dbReference type="SUPFAM" id="SSF53300">
    <property type="entry name" value="vWA-like"/>
    <property type="match status" value="1"/>
</dbReference>
<feature type="region of interest" description="Disordered" evidence="1">
    <location>
        <begin position="164"/>
        <end position="203"/>
    </location>
</feature>
<accession>A0A0E0IPF9</accession>
<feature type="domain" description="VWFA" evidence="2">
    <location>
        <begin position="265"/>
        <end position="463"/>
    </location>
</feature>
<dbReference type="InterPro" id="IPR051266">
    <property type="entry name" value="CLCR"/>
</dbReference>
<evidence type="ECO:0000313" key="4">
    <source>
        <dbReference type="Proteomes" id="UP000006591"/>
    </source>
</evidence>
<keyword evidence="4" id="KW-1185">Reference proteome</keyword>
<evidence type="ECO:0000313" key="3">
    <source>
        <dbReference type="EnsemblPlants" id="ONIVA10G02040.1"/>
    </source>
</evidence>
<name>A0A0E0IPF9_ORYNI</name>
<dbReference type="PANTHER" id="PTHR10579">
    <property type="entry name" value="CALCIUM-ACTIVATED CHLORIDE CHANNEL REGULATOR"/>
    <property type="match status" value="1"/>
</dbReference>
<dbReference type="InterPro" id="IPR036465">
    <property type="entry name" value="vWFA_dom_sf"/>
</dbReference>
<dbReference type="Proteomes" id="UP000006591">
    <property type="component" value="Chromosome 10"/>
</dbReference>
<proteinExistence type="predicted"/>
<evidence type="ECO:0000259" key="2">
    <source>
        <dbReference type="PROSITE" id="PS50234"/>
    </source>
</evidence>
<dbReference type="PANTHER" id="PTHR10579:SF57">
    <property type="entry name" value="OS11G0687100 PROTEIN"/>
    <property type="match status" value="1"/>
</dbReference>
<dbReference type="AlphaFoldDB" id="A0A0E0IPF9"/>
<dbReference type="Pfam" id="PF13768">
    <property type="entry name" value="VWA_3"/>
    <property type="match status" value="1"/>
</dbReference>
<reference evidence="3" key="2">
    <citation type="submission" date="2018-04" db="EMBL/GenBank/DDBJ databases">
        <title>OnivRS2 (Oryza nivara Reference Sequence Version 2).</title>
        <authorList>
            <person name="Zhang J."/>
            <person name="Kudrna D."/>
            <person name="Lee S."/>
            <person name="Talag J."/>
            <person name="Rajasekar S."/>
            <person name="Welchert J."/>
            <person name="Hsing Y.-I."/>
            <person name="Wing R.A."/>
        </authorList>
    </citation>
    <scope>NUCLEOTIDE SEQUENCE [LARGE SCALE GENOMIC DNA]</scope>
</reference>
<feature type="compositionally biased region" description="Basic and acidic residues" evidence="1">
    <location>
        <begin position="171"/>
        <end position="182"/>
    </location>
</feature>
<dbReference type="EnsemblPlants" id="ONIVA10G02040.1">
    <property type="protein sequence ID" value="ONIVA10G02040.1"/>
    <property type="gene ID" value="ONIVA10G02040"/>
</dbReference>
<sequence>MAPPASVHEGTACMAPAGLQGAGIRGNSSLEAAVVAEVSKLLVWVYNTQGRWPRIAEYNMEDLNSKVRELVRVMAHVGSTMSEAWSNGRPPIHEADMWIWRGIVLRDRAMDVQSRFDELVRNAPCLSICNTPQYLRKRCLLNFEAVVCLNRITGHLVRGSQENYASGSVERVSRPPKDDHEFASLSKSSTVAQEPAVTGRTPVHAADSSGLAQQQEEAVATAAGKVQLGVFTEVPAISSQRREKLAVMVRVKAPAYTKQTRAPLDLVMVLDIGGRMRELEQLKQGAKFIIHNLTQQDRLSIVTFGPRADRLSELTPMTEQDKRSSNDAVQALEASGGVKIGAGLNVAYQVLDRRPRREARRLSGIIVLSDGKDIRLLKESLQLVRRDKFGQVKGTKSFEESDTAVAVRRRFRTYTFGFGSYHDPRTLYYLASQGFGTYSFVNESVQNIRDAMALCIGGLTSIVAQDLEVTIRAAHPGVEISSVDSGCHDVLLSSNKHKSIVHIKDLLGDEEKNLVVYVNAPDQEEHGQLATASMAKLLTVTAEYRSPLSQDDLIRADEAAAYVERRPKKKLLDGHDLSPEVACEMYRLGVVNRVWGIWTAIPVTTNPTYTTIKGAVKLWEIEGLDQDDVVNQLESLLAAIDPSVQPSADPDMAALRRRLYNDLDKMRTKFSKNVMAGLPYMLSWLSSHRCQRAATRVSASDSCFLTVRMKNMIASVETALAYIIQ</sequence>
<dbReference type="HOGENOM" id="CLU_381917_0_0_1"/>
<organism evidence="3">
    <name type="scientific">Oryza nivara</name>
    <name type="common">Indian wild rice</name>
    <name type="synonym">Oryza sativa f. spontanea</name>
    <dbReference type="NCBI Taxonomy" id="4536"/>
    <lineage>
        <taxon>Eukaryota</taxon>
        <taxon>Viridiplantae</taxon>
        <taxon>Streptophyta</taxon>
        <taxon>Embryophyta</taxon>
        <taxon>Tracheophyta</taxon>
        <taxon>Spermatophyta</taxon>
        <taxon>Magnoliopsida</taxon>
        <taxon>Liliopsida</taxon>
        <taxon>Poales</taxon>
        <taxon>Poaceae</taxon>
        <taxon>BOP clade</taxon>
        <taxon>Oryzoideae</taxon>
        <taxon>Oryzeae</taxon>
        <taxon>Oryzinae</taxon>
        <taxon>Oryza</taxon>
    </lineage>
</organism>
<dbReference type="Gramene" id="ONIVA10G02040.1">
    <property type="protein sequence ID" value="ONIVA10G02040.1"/>
    <property type="gene ID" value="ONIVA10G02040"/>
</dbReference>
<protein>
    <recommendedName>
        <fullName evidence="2">VWFA domain-containing protein</fullName>
    </recommendedName>
</protein>
<dbReference type="SMART" id="SM00327">
    <property type="entry name" value="VWA"/>
    <property type="match status" value="1"/>
</dbReference>
<evidence type="ECO:0000256" key="1">
    <source>
        <dbReference type="SAM" id="MobiDB-lite"/>
    </source>
</evidence>
<dbReference type="Gene3D" id="3.40.50.410">
    <property type="entry name" value="von Willebrand factor, type A domain"/>
    <property type="match status" value="1"/>
</dbReference>
<dbReference type="InterPro" id="IPR002035">
    <property type="entry name" value="VWF_A"/>
</dbReference>
<dbReference type="STRING" id="4536.A0A0E0IPF9"/>
<reference evidence="3" key="1">
    <citation type="submission" date="2015-04" db="UniProtKB">
        <authorList>
            <consortium name="EnsemblPlants"/>
        </authorList>
    </citation>
    <scope>IDENTIFICATION</scope>
    <source>
        <strain evidence="3">SL10</strain>
    </source>
</reference>
<dbReference type="PROSITE" id="PS50234">
    <property type="entry name" value="VWFA"/>
    <property type="match status" value="1"/>
</dbReference>
<dbReference type="eggNOG" id="ENOG502QUK3">
    <property type="taxonomic scope" value="Eukaryota"/>
</dbReference>